<dbReference type="PANTHER" id="PTHR44085:SF2">
    <property type="entry name" value="SEPIAPTERIN REDUCTASE"/>
    <property type="match status" value="1"/>
</dbReference>
<dbReference type="GO" id="GO:0004757">
    <property type="term" value="F:sepiapterin reductase (NADP+) activity"/>
    <property type="evidence" value="ECO:0007669"/>
    <property type="project" value="TreeGrafter"/>
</dbReference>
<dbReference type="InterPro" id="IPR036291">
    <property type="entry name" value="NAD(P)-bd_dom_sf"/>
</dbReference>
<evidence type="ECO:0000256" key="3">
    <source>
        <dbReference type="ARBA" id="ARBA00022857"/>
    </source>
</evidence>
<keyword evidence="4" id="KW-0560">Oxidoreductase</keyword>
<dbReference type="RefSeq" id="WP_045463576.1">
    <property type="nucleotide sequence ID" value="NZ_BBLT01000004.1"/>
</dbReference>
<organism evidence="5 6">
    <name type="scientific">Sporocytophaga myxococcoides</name>
    <dbReference type="NCBI Taxonomy" id="153721"/>
    <lineage>
        <taxon>Bacteria</taxon>
        <taxon>Pseudomonadati</taxon>
        <taxon>Bacteroidota</taxon>
        <taxon>Cytophagia</taxon>
        <taxon>Cytophagales</taxon>
        <taxon>Cytophagaceae</taxon>
        <taxon>Sporocytophaga</taxon>
    </lineage>
</organism>
<dbReference type="PANTHER" id="PTHR44085">
    <property type="entry name" value="SEPIAPTERIN REDUCTASE"/>
    <property type="match status" value="1"/>
</dbReference>
<dbReference type="AlphaFoldDB" id="A0A098LEG1"/>
<dbReference type="GO" id="GO:0005737">
    <property type="term" value="C:cytoplasm"/>
    <property type="evidence" value="ECO:0007669"/>
    <property type="project" value="UniProtKB-SubCell"/>
</dbReference>
<dbReference type="InterPro" id="IPR002347">
    <property type="entry name" value="SDR_fam"/>
</dbReference>
<keyword evidence="2" id="KW-0963">Cytoplasm</keyword>
<comment type="subcellular location">
    <subcellularLocation>
        <location evidence="1">Cytoplasm</location>
    </subcellularLocation>
</comment>
<evidence type="ECO:0000256" key="2">
    <source>
        <dbReference type="ARBA" id="ARBA00022490"/>
    </source>
</evidence>
<evidence type="ECO:0000313" key="6">
    <source>
        <dbReference type="Proteomes" id="UP000030185"/>
    </source>
</evidence>
<keyword evidence="6" id="KW-1185">Reference proteome</keyword>
<dbReference type="Proteomes" id="UP000030185">
    <property type="component" value="Unassembled WGS sequence"/>
</dbReference>
<dbReference type="Gene3D" id="3.40.50.720">
    <property type="entry name" value="NAD(P)-binding Rossmann-like Domain"/>
    <property type="match status" value="1"/>
</dbReference>
<name>A0A098LEG1_9BACT</name>
<dbReference type="EMBL" id="BBLT01000004">
    <property type="protein sequence ID" value="GAL85291.1"/>
    <property type="molecule type" value="Genomic_DNA"/>
</dbReference>
<protein>
    <submittedName>
        <fullName evidence="5">Dehydrogenase</fullName>
    </submittedName>
</protein>
<keyword evidence="3" id="KW-0521">NADP</keyword>
<evidence type="ECO:0000313" key="5">
    <source>
        <dbReference type="EMBL" id="GAL85291.1"/>
    </source>
</evidence>
<evidence type="ECO:0000256" key="1">
    <source>
        <dbReference type="ARBA" id="ARBA00004496"/>
    </source>
</evidence>
<dbReference type="OrthoDB" id="9794387at2"/>
<accession>A0A098LEG1</accession>
<gene>
    <name evidence="5" type="ORF">MYP_2520</name>
</gene>
<evidence type="ECO:0000256" key="4">
    <source>
        <dbReference type="ARBA" id="ARBA00023002"/>
    </source>
</evidence>
<dbReference type="GO" id="GO:0006729">
    <property type="term" value="P:tetrahydrobiopterin biosynthetic process"/>
    <property type="evidence" value="ECO:0007669"/>
    <property type="project" value="TreeGrafter"/>
</dbReference>
<reference evidence="5 6" key="1">
    <citation type="submission" date="2014-09" db="EMBL/GenBank/DDBJ databases">
        <title>Sporocytophaga myxococcoides PG-01 genome sequencing.</title>
        <authorList>
            <person name="Liu L."/>
            <person name="Gao P.J."/>
            <person name="Chen G.J."/>
            <person name="Wang L.S."/>
        </authorList>
    </citation>
    <scope>NUCLEOTIDE SEQUENCE [LARGE SCALE GENOMIC DNA]</scope>
    <source>
        <strain evidence="5 6">PG-01</strain>
    </source>
</reference>
<dbReference type="eggNOG" id="COG1028">
    <property type="taxonomic scope" value="Bacteria"/>
</dbReference>
<comment type="caution">
    <text evidence="5">The sequence shown here is derived from an EMBL/GenBank/DDBJ whole genome shotgun (WGS) entry which is preliminary data.</text>
</comment>
<dbReference type="Pfam" id="PF00106">
    <property type="entry name" value="adh_short"/>
    <property type="match status" value="1"/>
</dbReference>
<dbReference type="SUPFAM" id="SSF51735">
    <property type="entry name" value="NAD(P)-binding Rossmann-fold domains"/>
    <property type="match status" value="1"/>
</dbReference>
<dbReference type="PRINTS" id="PR00081">
    <property type="entry name" value="GDHRDH"/>
</dbReference>
<dbReference type="InterPro" id="IPR051721">
    <property type="entry name" value="Biopterin_syn/organic_redct"/>
</dbReference>
<dbReference type="STRING" id="153721.MYP_2520"/>
<proteinExistence type="predicted"/>
<sequence>MKYYIITGTSKGLGKAIAERILSDPGNFVIGISRTVSIHHDNYEHLFINLSEVDSLHKFYNSIFPNFRNPSKICLINNAGNIGEITYLGKQHDRKIIEGYNCNVIAPALLMNEFVNRYRNNDASKLILNISSGAAKKPVDGWSVYCSSKAALDMQTAVAANEAKFSHSNFRFFSLAPGILDTPMQTEIRKVSPEDFSRVEEFINYKKEHMLVSPEKVAEKIWRLLENESDYKGVVMSVNEV</sequence>